<dbReference type="Gene3D" id="3.30.160.250">
    <property type="match status" value="1"/>
</dbReference>
<accession>A0ABY5D483</accession>
<organism evidence="2 3">
    <name type="scientific">Nocardiopsis exhalans</name>
    <dbReference type="NCBI Taxonomy" id="163604"/>
    <lineage>
        <taxon>Bacteria</taxon>
        <taxon>Bacillati</taxon>
        <taxon>Actinomycetota</taxon>
        <taxon>Actinomycetes</taxon>
        <taxon>Streptosporangiales</taxon>
        <taxon>Nocardiopsidaceae</taxon>
        <taxon>Nocardiopsis</taxon>
    </lineage>
</organism>
<dbReference type="InterPro" id="IPR031807">
    <property type="entry name" value="HicB-like"/>
</dbReference>
<dbReference type="Pfam" id="PF15919">
    <property type="entry name" value="HicB_lk_antitox"/>
    <property type="match status" value="1"/>
</dbReference>
<name>A0ABY5D483_9ACTN</name>
<protein>
    <submittedName>
        <fullName evidence="2">Type II toxin-antitoxin system HicB family antitoxin</fullName>
    </submittedName>
</protein>
<dbReference type="EMBL" id="CP099837">
    <property type="protein sequence ID" value="USY19109.1"/>
    <property type="molecule type" value="Genomic_DNA"/>
</dbReference>
<evidence type="ECO:0000313" key="3">
    <source>
        <dbReference type="Proteomes" id="UP001055940"/>
    </source>
</evidence>
<dbReference type="SUPFAM" id="SSF143100">
    <property type="entry name" value="TTHA1013/TTHA0281-like"/>
    <property type="match status" value="1"/>
</dbReference>
<evidence type="ECO:0000259" key="1">
    <source>
        <dbReference type="Pfam" id="PF15919"/>
    </source>
</evidence>
<gene>
    <name evidence="2" type="ORF">NE857_28190</name>
</gene>
<reference evidence="2" key="1">
    <citation type="submission" date="2022-06" db="EMBL/GenBank/DDBJ databases">
        <authorList>
            <person name="Ping M."/>
        </authorList>
    </citation>
    <scope>NUCLEOTIDE SEQUENCE</scope>
    <source>
        <strain evidence="2">JCM11759T</strain>
    </source>
</reference>
<evidence type="ECO:0000313" key="2">
    <source>
        <dbReference type="EMBL" id="USY19109.1"/>
    </source>
</evidence>
<keyword evidence="3" id="KW-1185">Reference proteome</keyword>
<dbReference type="PANTHER" id="PTHR34504">
    <property type="entry name" value="ANTITOXIN HICB"/>
    <property type="match status" value="1"/>
</dbReference>
<sequence>MSTFAVIIERAEDGAFGAWSPGLPGCVALGDTEEETLREMHETVRGHLAVLRERGEAVPEPSTVAATTLTAA</sequence>
<proteinExistence type="predicted"/>
<feature type="domain" description="HicB-like antitoxin of toxin-antitoxin system" evidence="1">
    <location>
        <begin position="4"/>
        <end position="67"/>
    </location>
</feature>
<dbReference type="Proteomes" id="UP001055940">
    <property type="component" value="Chromosome"/>
</dbReference>
<dbReference type="InterPro" id="IPR035069">
    <property type="entry name" value="TTHA1013/TTHA0281-like"/>
</dbReference>
<dbReference type="RefSeq" id="WP_254418387.1">
    <property type="nucleotide sequence ID" value="NZ_BAAAJB010000081.1"/>
</dbReference>
<dbReference type="InterPro" id="IPR051404">
    <property type="entry name" value="TA_system_antitoxin"/>
</dbReference>
<dbReference type="PANTHER" id="PTHR34504:SF2">
    <property type="entry name" value="UPF0150 PROTEIN SSL0259"/>
    <property type="match status" value="1"/>
</dbReference>